<sequence length="95" mass="10416">MLFAVAALGVALFAFTLWGSVTVFRIRDLPWWRRCLPLTLLLASTTASLLRAFELPEVANVVSFPLNAAAIVVALTEIRAARQRREPAGAQHTGR</sequence>
<dbReference type="EMBL" id="JAHWZY010000033">
    <property type="protein sequence ID" value="MEZ3181993.1"/>
    <property type="molecule type" value="Genomic_DNA"/>
</dbReference>
<comment type="caution">
    <text evidence="2">The sequence shown here is derived from an EMBL/GenBank/DDBJ whole genome shotgun (WGS) entry which is preliminary data.</text>
</comment>
<gene>
    <name evidence="2" type="ORF">KYY02_25970</name>
</gene>
<accession>A0ABV4J5B5</accession>
<dbReference type="RefSeq" id="WP_371242166.1">
    <property type="nucleotide sequence ID" value="NZ_JAHWZY010000033.1"/>
</dbReference>
<evidence type="ECO:0000256" key="1">
    <source>
        <dbReference type="SAM" id="Phobius"/>
    </source>
</evidence>
<organism evidence="2 3">
    <name type="scientific">Streptomyces pimonensis</name>
    <dbReference type="NCBI Taxonomy" id="2860288"/>
    <lineage>
        <taxon>Bacteria</taxon>
        <taxon>Bacillati</taxon>
        <taxon>Actinomycetota</taxon>
        <taxon>Actinomycetes</taxon>
        <taxon>Kitasatosporales</taxon>
        <taxon>Streptomycetaceae</taxon>
        <taxon>Streptomyces</taxon>
    </lineage>
</organism>
<keyword evidence="1" id="KW-0472">Membrane</keyword>
<evidence type="ECO:0000313" key="3">
    <source>
        <dbReference type="Proteomes" id="UP001567537"/>
    </source>
</evidence>
<evidence type="ECO:0000313" key="2">
    <source>
        <dbReference type="EMBL" id="MEZ3181993.1"/>
    </source>
</evidence>
<keyword evidence="1" id="KW-1133">Transmembrane helix</keyword>
<reference evidence="2 3" key="1">
    <citation type="journal article" date="2021" name="Res Sq">
        <title>Streptomyces Pimoensis sp. nov., Isolated From the Taklimakan Desert in Xinjiang, China.</title>
        <authorList>
            <person name="Zhang P."/>
            <person name="Luo X."/>
            <person name="Luo X."/>
            <person name="Liu Z."/>
            <person name="Xia Z."/>
            <person name="Wan C."/>
            <person name="zhang L."/>
        </authorList>
    </citation>
    <scope>NUCLEOTIDE SEQUENCE [LARGE SCALE GENOMIC DNA]</scope>
    <source>
        <strain evidence="2 3">TRM75549</strain>
    </source>
</reference>
<protein>
    <submittedName>
        <fullName evidence="2">Uncharacterized protein</fullName>
    </submittedName>
</protein>
<keyword evidence="3" id="KW-1185">Reference proteome</keyword>
<feature type="transmembrane region" description="Helical" evidence="1">
    <location>
        <begin position="6"/>
        <end position="24"/>
    </location>
</feature>
<proteinExistence type="predicted"/>
<keyword evidence="1" id="KW-0812">Transmembrane</keyword>
<dbReference type="Proteomes" id="UP001567537">
    <property type="component" value="Unassembled WGS sequence"/>
</dbReference>
<name>A0ABV4J5B5_9ACTN</name>